<name>A0A2D3VL05_9PEZI</name>
<reference evidence="2 3" key="1">
    <citation type="submission" date="2016-03" db="EMBL/GenBank/DDBJ databases">
        <authorList>
            <person name="Ploux O."/>
        </authorList>
    </citation>
    <scope>NUCLEOTIDE SEQUENCE [LARGE SCALE GENOMIC DNA]</scope>
    <source>
        <strain evidence="2 3">URUG2</strain>
    </source>
</reference>
<dbReference type="EMBL" id="FJUY01000015">
    <property type="protein sequence ID" value="CZT23144.1"/>
    <property type="molecule type" value="Genomic_DNA"/>
</dbReference>
<dbReference type="Proteomes" id="UP000225277">
    <property type="component" value="Unassembled WGS sequence"/>
</dbReference>
<evidence type="ECO:0000313" key="2">
    <source>
        <dbReference type="EMBL" id="CZT23144.1"/>
    </source>
</evidence>
<keyword evidence="3" id="KW-1185">Reference proteome</keyword>
<accession>A0A2D3VL05</accession>
<dbReference type="GeneID" id="35603934"/>
<dbReference type="Gene3D" id="3.30.420.10">
    <property type="entry name" value="Ribonuclease H-like superfamily/Ribonuclease H"/>
    <property type="match status" value="1"/>
</dbReference>
<dbReference type="PROSITE" id="PS50879">
    <property type="entry name" value="RNASE_H_1"/>
    <property type="match status" value="1"/>
</dbReference>
<dbReference type="GO" id="GO:0003676">
    <property type="term" value="F:nucleic acid binding"/>
    <property type="evidence" value="ECO:0007669"/>
    <property type="project" value="InterPro"/>
</dbReference>
<dbReference type="RefSeq" id="XP_023629868.1">
    <property type="nucleotide sequence ID" value="XM_023774100.1"/>
</dbReference>
<gene>
    <name evidence="2" type="ORF">RCC_08854</name>
</gene>
<dbReference type="InterPro" id="IPR036397">
    <property type="entry name" value="RNaseH_sf"/>
</dbReference>
<sequence length="182" mass="19895">MTISGVDSHEINVYTDGSVKNGAYGGCAWAIEDHSVKPLKRPQSRGWFGRCIALGREGDVPTTELQGIRHALEYLVERQEAGRGLGTVITIHTDCLDALNMLIHLIDTGGVDPLREDVLRVIMALLEKLKAYGIGCYFGWVRRCTTPGNVQADDWAYAGSSLAQEGKKGIMLRHGLGWDKGV</sequence>
<organism evidence="2 3">
    <name type="scientific">Ramularia collo-cygni</name>
    <dbReference type="NCBI Taxonomy" id="112498"/>
    <lineage>
        <taxon>Eukaryota</taxon>
        <taxon>Fungi</taxon>
        <taxon>Dikarya</taxon>
        <taxon>Ascomycota</taxon>
        <taxon>Pezizomycotina</taxon>
        <taxon>Dothideomycetes</taxon>
        <taxon>Dothideomycetidae</taxon>
        <taxon>Mycosphaerellales</taxon>
        <taxon>Mycosphaerellaceae</taxon>
        <taxon>Ramularia</taxon>
    </lineage>
</organism>
<feature type="domain" description="RNase H type-1" evidence="1">
    <location>
        <begin position="7"/>
        <end position="161"/>
    </location>
</feature>
<proteinExistence type="predicted"/>
<dbReference type="InterPro" id="IPR002156">
    <property type="entry name" value="RNaseH_domain"/>
</dbReference>
<dbReference type="AlphaFoldDB" id="A0A2D3VL05"/>
<dbReference type="SUPFAM" id="SSF53098">
    <property type="entry name" value="Ribonuclease H-like"/>
    <property type="match status" value="1"/>
</dbReference>
<evidence type="ECO:0000313" key="3">
    <source>
        <dbReference type="Proteomes" id="UP000225277"/>
    </source>
</evidence>
<protein>
    <recommendedName>
        <fullName evidence="1">RNase H type-1 domain-containing protein</fullName>
    </recommendedName>
</protein>
<dbReference type="GO" id="GO:0004523">
    <property type="term" value="F:RNA-DNA hybrid ribonuclease activity"/>
    <property type="evidence" value="ECO:0007669"/>
    <property type="project" value="InterPro"/>
</dbReference>
<evidence type="ECO:0000259" key="1">
    <source>
        <dbReference type="PROSITE" id="PS50879"/>
    </source>
</evidence>
<dbReference type="InterPro" id="IPR012337">
    <property type="entry name" value="RNaseH-like_sf"/>
</dbReference>